<dbReference type="Proteomes" id="UP000620124">
    <property type="component" value="Unassembled WGS sequence"/>
</dbReference>
<evidence type="ECO:0000256" key="1">
    <source>
        <dbReference type="SAM" id="MobiDB-lite"/>
    </source>
</evidence>
<dbReference type="OrthoDB" id="771227at2759"/>
<evidence type="ECO:0000313" key="3">
    <source>
        <dbReference type="Proteomes" id="UP000620124"/>
    </source>
</evidence>
<dbReference type="Pfam" id="PF13424">
    <property type="entry name" value="TPR_12"/>
    <property type="match status" value="2"/>
</dbReference>
<dbReference type="AlphaFoldDB" id="A0A8H6YSF7"/>
<gene>
    <name evidence="2" type="ORF">MVEN_00661900</name>
</gene>
<dbReference type="InterPro" id="IPR053137">
    <property type="entry name" value="NLR-like"/>
</dbReference>
<name>A0A8H6YSF7_9AGAR</name>
<evidence type="ECO:0008006" key="4">
    <source>
        <dbReference type="Google" id="ProtNLM"/>
    </source>
</evidence>
<dbReference type="PANTHER" id="PTHR46082">
    <property type="entry name" value="ATP/GTP-BINDING PROTEIN-RELATED"/>
    <property type="match status" value="1"/>
</dbReference>
<feature type="region of interest" description="Disordered" evidence="1">
    <location>
        <begin position="416"/>
        <end position="444"/>
    </location>
</feature>
<dbReference type="Pfam" id="PF13374">
    <property type="entry name" value="TPR_10"/>
    <property type="match status" value="3"/>
</dbReference>
<protein>
    <recommendedName>
        <fullName evidence="4">Kinesin light chain</fullName>
    </recommendedName>
</protein>
<comment type="caution">
    <text evidence="2">The sequence shown here is derived from an EMBL/GenBank/DDBJ whole genome shotgun (WGS) entry which is preliminary data.</text>
</comment>
<dbReference type="Gene3D" id="1.25.40.10">
    <property type="entry name" value="Tetratricopeptide repeat domain"/>
    <property type="match status" value="2"/>
</dbReference>
<proteinExistence type="predicted"/>
<feature type="compositionally biased region" description="Polar residues" evidence="1">
    <location>
        <begin position="419"/>
        <end position="434"/>
    </location>
</feature>
<dbReference type="InterPro" id="IPR011990">
    <property type="entry name" value="TPR-like_helical_dom_sf"/>
</dbReference>
<accession>A0A8H6YSF7</accession>
<keyword evidence="3" id="KW-1185">Reference proteome</keyword>
<evidence type="ECO:0000313" key="2">
    <source>
        <dbReference type="EMBL" id="KAF7363095.1"/>
    </source>
</evidence>
<sequence length="857" mass="95450">MMASESKALVLWAPGHSEAATKIDQNARPEGGRWAVFFNAQKIPTPGRTLGRVYTNLGSMLEKRANRAAYKLGLGPHVITQKIKNYFGEGEERLTQLESLRSKVSPKLKKKCWKLMKYALPIESATTQTQAFKDIVDLVTLFPGLRFVLLHTKCFDEGTSADVISELWACSTGLPDDDWKFRQALAVTALVGGPISAIVEGSSISGLAVCEEGKLSVTEQLLVQHECSGTFSLNGALCLRYLAGILDLPGFWLEMGAIHLDVARRLFSEMTQVLKDIKVDFLALGPIDEIELPFDYDGVDFLATTILTGMSGWFAKPSLQEWINQAWYERFCIFLKLLRRPRAAELLPDAYSLATGSFEDILPTVYAEAELNIVVDINTTTPAPASHSSPHDDNVLTLEHNNQSISSIQNTIPEEAHPQQDTGEAQSHTSTEESVGQDRSDRSTLDDVAEFSEGIGNTFCDVQSDLDYNIRPVNIGTGSPELDANTERIAIAQGVQPATSYPSFEAKLKKLQDQKLALIEMQETLGDDHSETLYAMKNLAYTHYELGKCTEAKDLSVAVLEKERIFLGENHPDTLYTMGNLASTYQQLGQFKQAEQLAIVVLESRRKILAEDHPDTLWSMGNLASIYNTLGQFKQAEQLEIVLLEKQRKILGEDHLDTLSAMDGLASTYHSLGKFRQAEQLQNVVLEKRRKILGEDHPHTLWIMGCLASTYGDMGQFRQAEQLHIALLEKQRKILGGDHPDTLSAMDGLASTYRSLGQFRQAEQFQIDVLEKRRKILGEDHPQTLQAMQNLAWTYYELGQLTQAEVLGATAVTKHNKTFGNPHPDTRQAMINLAHIYHAVGKVQEAEELKVIIDEED</sequence>
<organism evidence="2 3">
    <name type="scientific">Mycena venus</name>
    <dbReference type="NCBI Taxonomy" id="2733690"/>
    <lineage>
        <taxon>Eukaryota</taxon>
        <taxon>Fungi</taxon>
        <taxon>Dikarya</taxon>
        <taxon>Basidiomycota</taxon>
        <taxon>Agaricomycotina</taxon>
        <taxon>Agaricomycetes</taxon>
        <taxon>Agaricomycetidae</taxon>
        <taxon>Agaricales</taxon>
        <taxon>Marasmiineae</taxon>
        <taxon>Mycenaceae</taxon>
        <taxon>Mycena</taxon>
    </lineage>
</organism>
<dbReference type="SUPFAM" id="SSF48452">
    <property type="entry name" value="TPR-like"/>
    <property type="match status" value="3"/>
</dbReference>
<reference evidence="2" key="1">
    <citation type="submission" date="2020-05" db="EMBL/GenBank/DDBJ databases">
        <title>Mycena genomes resolve the evolution of fungal bioluminescence.</title>
        <authorList>
            <person name="Tsai I.J."/>
        </authorList>
    </citation>
    <scope>NUCLEOTIDE SEQUENCE</scope>
    <source>
        <strain evidence="2">CCC161011</strain>
    </source>
</reference>
<dbReference type="EMBL" id="JACAZI010000004">
    <property type="protein sequence ID" value="KAF7363095.1"/>
    <property type="molecule type" value="Genomic_DNA"/>
</dbReference>
<dbReference type="PANTHER" id="PTHR46082:SF11">
    <property type="entry name" value="AAA+ ATPASE DOMAIN-CONTAINING PROTEIN-RELATED"/>
    <property type="match status" value="1"/>
</dbReference>